<keyword evidence="1" id="KW-0812">Transmembrane</keyword>
<gene>
    <name evidence="3" type="ORF">DD237_004826</name>
    <name evidence="2" type="ORF">DD238_004547</name>
</gene>
<evidence type="ECO:0000313" key="2">
    <source>
        <dbReference type="EMBL" id="RMX64728.1"/>
    </source>
</evidence>
<dbReference type="Proteomes" id="UP000286097">
    <property type="component" value="Unassembled WGS sequence"/>
</dbReference>
<dbReference type="Proteomes" id="UP000282087">
    <property type="component" value="Unassembled WGS sequence"/>
</dbReference>
<accession>A0A3M6VCE7</accession>
<name>A0A3M6VCE7_9STRA</name>
<sequence>MPFVLSVEDGLAGTPWMISALLILKARKRKKTEVVLLLEDFMALPSTSMYYIGQLYFTGAIMVAFCTTMQADPMTIFECREEIDSIPLSADIMSRSTLPHPQDTIP</sequence>
<evidence type="ECO:0000256" key="1">
    <source>
        <dbReference type="SAM" id="Phobius"/>
    </source>
</evidence>
<keyword evidence="1" id="KW-1133">Transmembrane helix</keyword>
<keyword evidence="1" id="KW-0472">Membrane</keyword>
<protein>
    <submittedName>
        <fullName evidence="2">Uncharacterized protein</fullName>
    </submittedName>
</protein>
<dbReference type="VEuPathDB" id="FungiDB:DD237_004826"/>
<keyword evidence="4" id="KW-1185">Reference proteome</keyword>
<dbReference type="EMBL" id="QKXF01000218">
    <property type="protein sequence ID" value="RQM14149.1"/>
    <property type="molecule type" value="Genomic_DNA"/>
</dbReference>
<dbReference type="EMBL" id="QLLG01000290">
    <property type="protein sequence ID" value="RMX64728.1"/>
    <property type="molecule type" value="Genomic_DNA"/>
</dbReference>
<organism evidence="2 4">
    <name type="scientific">Peronospora effusa</name>
    <dbReference type="NCBI Taxonomy" id="542832"/>
    <lineage>
        <taxon>Eukaryota</taxon>
        <taxon>Sar</taxon>
        <taxon>Stramenopiles</taxon>
        <taxon>Oomycota</taxon>
        <taxon>Peronosporomycetes</taxon>
        <taxon>Peronosporales</taxon>
        <taxon>Peronosporaceae</taxon>
        <taxon>Peronospora</taxon>
    </lineage>
</organism>
<evidence type="ECO:0000313" key="3">
    <source>
        <dbReference type="EMBL" id="RQM14149.1"/>
    </source>
</evidence>
<reference evidence="4 5" key="1">
    <citation type="submission" date="2018-06" db="EMBL/GenBank/DDBJ databases">
        <title>Comparative genomics of downy mildews reveals potential adaptations to biotrophy.</title>
        <authorList>
            <person name="Fletcher K."/>
            <person name="Klosterman S.J."/>
            <person name="Derevnina L."/>
            <person name="Martin F."/>
            <person name="Koike S."/>
            <person name="Reyes Chin-Wo S."/>
            <person name="Mou B."/>
            <person name="Michelmore R."/>
        </authorList>
    </citation>
    <scope>NUCLEOTIDE SEQUENCE [LARGE SCALE GENOMIC DNA]</scope>
    <source>
        <strain evidence="3 5">R13</strain>
        <strain evidence="2 4">R14</strain>
    </source>
</reference>
<proteinExistence type="predicted"/>
<dbReference type="AlphaFoldDB" id="A0A3M6VCE7"/>
<evidence type="ECO:0000313" key="5">
    <source>
        <dbReference type="Proteomes" id="UP000286097"/>
    </source>
</evidence>
<evidence type="ECO:0000313" key="4">
    <source>
        <dbReference type="Proteomes" id="UP000282087"/>
    </source>
</evidence>
<comment type="caution">
    <text evidence="2">The sequence shown here is derived from an EMBL/GenBank/DDBJ whole genome shotgun (WGS) entry which is preliminary data.</text>
</comment>
<feature type="transmembrane region" description="Helical" evidence="1">
    <location>
        <begin position="48"/>
        <end position="67"/>
    </location>
</feature>